<dbReference type="SUPFAM" id="SSF49401">
    <property type="entry name" value="Bacterial adhesins"/>
    <property type="match status" value="2"/>
</dbReference>
<evidence type="ECO:0000259" key="8">
    <source>
        <dbReference type="PROSITE" id="PS50847"/>
    </source>
</evidence>
<reference evidence="9 10" key="1">
    <citation type="submission" date="2014-12" db="EMBL/GenBank/DDBJ databases">
        <title>Draft genome sequences of 29 type strains of Enterococci.</title>
        <authorList>
            <person name="Zhong Z."/>
            <person name="Sun Z."/>
            <person name="Liu W."/>
            <person name="Zhang W."/>
            <person name="Zhang H."/>
        </authorList>
    </citation>
    <scope>NUCLEOTIDE SEQUENCE [LARGE SCALE GENOMIC DNA]</scope>
    <source>
        <strain evidence="9 10">DSM 22801</strain>
    </source>
</reference>
<feature type="compositionally biased region" description="Acidic residues" evidence="6">
    <location>
        <begin position="332"/>
        <end position="343"/>
    </location>
</feature>
<feature type="compositionally biased region" description="Basic and acidic residues" evidence="6">
    <location>
        <begin position="488"/>
        <end position="512"/>
    </location>
</feature>
<feature type="region of interest" description="Disordered" evidence="6">
    <location>
        <begin position="320"/>
        <end position="570"/>
    </location>
</feature>
<evidence type="ECO:0000256" key="5">
    <source>
        <dbReference type="ARBA" id="ARBA00023088"/>
    </source>
</evidence>
<dbReference type="Proteomes" id="UP000183039">
    <property type="component" value="Unassembled WGS sequence"/>
</dbReference>
<dbReference type="PROSITE" id="PS50847">
    <property type="entry name" value="GRAM_POS_ANCHORING"/>
    <property type="match status" value="1"/>
</dbReference>
<feature type="region of interest" description="Disordered" evidence="6">
    <location>
        <begin position="630"/>
        <end position="652"/>
    </location>
</feature>
<evidence type="ECO:0000256" key="1">
    <source>
        <dbReference type="ARBA" id="ARBA00004168"/>
    </source>
</evidence>
<comment type="subcellular location">
    <subcellularLocation>
        <location evidence="1">Secreted</location>
        <location evidence="1">Cell wall</location>
        <topology evidence="1">Peptidoglycan-anchor</topology>
    </subcellularLocation>
</comment>
<name>A0AA91JPC1_9ENTE</name>
<dbReference type="InterPro" id="IPR008456">
    <property type="entry name" value="Collagen-bd_dom"/>
</dbReference>
<proteinExistence type="predicted"/>
<feature type="transmembrane region" description="Helical" evidence="7">
    <location>
        <begin position="659"/>
        <end position="679"/>
    </location>
</feature>
<feature type="compositionally biased region" description="Acidic residues" evidence="6">
    <location>
        <begin position="470"/>
        <end position="487"/>
    </location>
</feature>
<feature type="compositionally biased region" description="Basic and acidic residues" evidence="6">
    <location>
        <begin position="443"/>
        <end position="467"/>
    </location>
</feature>
<keyword evidence="7" id="KW-0812">Transmembrane</keyword>
<dbReference type="InterPro" id="IPR008966">
    <property type="entry name" value="Adhesion_dom_sf"/>
</dbReference>
<dbReference type="GO" id="GO:0005518">
    <property type="term" value="F:collagen binding"/>
    <property type="evidence" value="ECO:0007669"/>
    <property type="project" value="InterPro"/>
</dbReference>
<comment type="caution">
    <text evidence="9">The sequence shown here is derived from an EMBL/GenBank/DDBJ whole genome shotgun (WGS) entry which is preliminary data.</text>
</comment>
<keyword evidence="7" id="KW-0472">Membrane</keyword>
<evidence type="ECO:0000256" key="6">
    <source>
        <dbReference type="SAM" id="MobiDB-lite"/>
    </source>
</evidence>
<dbReference type="Gene3D" id="2.60.40.740">
    <property type="match status" value="1"/>
</dbReference>
<feature type="compositionally biased region" description="Basic and acidic residues" evidence="6">
    <location>
        <begin position="353"/>
        <end position="377"/>
    </location>
</feature>
<evidence type="ECO:0000256" key="4">
    <source>
        <dbReference type="ARBA" id="ARBA00022729"/>
    </source>
</evidence>
<organism evidence="9 10">
    <name type="scientific">Enterococcus silesiacus</name>
    <dbReference type="NCBI Taxonomy" id="332949"/>
    <lineage>
        <taxon>Bacteria</taxon>
        <taxon>Bacillati</taxon>
        <taxon>Bacillota</taxon>
        <taxon>Bacilli</taxon>
        <taxon>Lactobacillales</taxon>
        <taxon>Enterococcaceae</taxon>
        <taxon>Enterococcus</taxon>
    </lineage>
</organism>
<keyword evidence="7" id="KW-1133">Transmembrane helix</keyword>
<keyword evidence="2" id="KW-0134">Cell wall</keyword>
<feature type="compositionally biased region" description="Basic and acidic residues" evidence="6">
    <location>
        <begin position="533"/>
        <end position="557"/>
    </location>
</feature>
<dbReference type="InterPro" id="IPR011252">
    <property type="entry name" value="Fibrogen-bd_dom1"/>
</dbReference>
<gene>
    <name evidence="9" type="ORF">RV15_GL000621</name>
</gene>
<keyword evidence="4" id="KW-0732">Signal</keyword>
<accession>A0AA91JPC1</accession>
<evidence type="ECO:0000256" key="3">
    <source>
        <dbReference type="ARBA" id="ARBA00022525"/>
    </source>
</evidence>
<dbReference type="InterPro" id="IPR019931">
    <property type="entry name" value="LPXTG_anchor"/>
</dbReference>
<dbReference type="InterPro" id="IPR041171">
    <property type="entry name" value="SDR_Ig"/>
</dbReference>
<feature type="domain" description="Gram-positive cocci surface proteins LPxTG" evidence="8">
    <location>
        <begin position="650"/>
        <end position="683"/>
    </location>
</feature>
<dbReference type="Pfam" id="PF17961">
    <property type="entry name" value="Big_8"/>
    <property type="match status" value="1"/>
</dbReference>
<keyword evidence="3" id="KW-0964">Secreted</keyword>
<sequence length="683" mass="76622">MLKKLSWCVVLFVGFLGVVGFSQQSLAAELSSGGFVDTIHFDKTELSDGELTSIRVTFSEKSDTKLKAGDTLTLTLPKELEGLADSDSTPREIDLNGLGIVRVYKNKVIATFNEKVNQLDRVRGEFTFGVRVKNVAENTVKEIPANLGTSITVPNIVVKGHTGGGVEGEKPFFYKTGDLLGKSGQIRWFLNANLNKSELGNDIVLTDTSGGGQVLNKDSFIFTIDNYLGRSTLSLAEFEKQRYGTVTFGADNTFVVRLYREKARLASFSIMYTATITEAGKKQPNFTNDCKIDYQLYYEKATNEIATHKVKNIFLDGNATGDESQRIKEPVEQEEIVEDESGQLEEITPLDPEQPKETNEEELNKPKEEQPEIRIGEQTELVEDESNELVEIQPIEEEQAKESQEDELNKAKEEQPEIRIGEQTELIEDESNELVEIQPIEEEQAKESQEDELNKAKEEQPEIRIGEQTELIEDESNDLVEIQPIEEEQAKESQEDELNKAKEEQPEIRIGEQTELIEDESNELVEIQPIEEEQAKESQENELNKAKEEQPEIHVDEQIETIDDESTKLEKIKPIEPEVVEVTEVPLLEPAISGKEVEIHQDKPIKEEIKTNGHAQGELIPVKEATKEPQTKKVLLNTSKRNSANSKEQLPKAGSKDSYVIIVAGLAVIALALIGVFVLKQKK</sequence>
<dbReference type="Pfam" id="PF05737">
    <property type="entry name" value="Collagen_bind"/>
    <property type="match status" value="1"/>
</dbReference>
<feature type="compositionally biased region" description="Acidic residues" evidence="6">
    <location>
        <begin position="425"/>
        <end position="442"/>
    </location>
</feature>
<keyword evidence="5" id="KW-0572">Peptidoglycan-anchor</keyword>
<dbReference type="AlphaFoldDB" id="A0AA91JPC1"/>
<protein>
    <submittedName>
        <fullName evidence="9">LPXTG-domain-containing protein cell wall anchor domain</fullName>
    </submittedName>
</protein>
<feature type="compositionally biased region" description="Acidic residues" evidence="6">
    <location>
        <begin position="515"/>
        <end position="532"/>
    </location>
</feature>
<evidence type="ECO:0000313" key="10">
    <source>
        <dbReference type="Proteomes" id="UP000183039"/>
    </source>
</evidence>
<evidence type="ECO:0000256" key="7">
    <source>
        <dbReference type="SAM" id="Phobius"/>
    </source>
</evidence>
<feature type="compositionally biased region" description="Acidic residues" evidence="6">
    <location>
        <begin position="380"/>
        <end position="397"/>
    </location>
</feature>
<dbReference type="RefSeq" id="WP_083429156.1">
    <property type="nucleotide sequence ID" value="NZ_JXLC01000013.1"/>
</dbReference>
<dbReference type="NCBIfam" id="TIGR01167">
    <property type="entry name" value="LPXTG_anchor"/>
    <property type="match status" value="1"/>
</dbReference>
<dbReference type="Pfam" id="PF00746">
    <property type="entry name" value="Gram_pos_anchor"/>
    <property type="match status" value="1"/>
</dbReference>
<dbReference type="EMBL" id="JXLC01000013">
    <property type="protein sequence ID" value="OJG91535.1"/>
    <property type="molecule type" value="Genomic_DNA"/>
</dbReference>
<evidence type="ECO:0000313" key="9">
    <source>
        <dbReference type="EMBL" id="OJG91535.1"/>
    </source>
</evidence>
<dbReference type="GO" id="GO:0007155">
    <property type="term" value="P:cell adhesion"/>
    <property type="evidence" value="ECO:0007669"/>
    <property type="project" value="InterPro"/>
</dbReference>
<feature type="compositionally biased region" description="Basic and acidic residues" evidence="6">
    <location>
        <begin position="398"/>
        <end position="422"/>
    </location>
</feature>
<dbReference type="Gene3D" id="2.60.40.1280">
    <property type="match status" value="1"/>
</dbReference>
<evidence type="ECO:0000256" key="2">
    <source>
        <dbReference type="ARBA" id="ARBA00022512"/>
    </source>
</evidence>
<feature type="compositionally biased region" description="Polar residues" evidence="6">
    <location>
        <begin position="636"/>
        <end position="648"/>
    </location>
</feature>